<proteinExistence type="predicted"/>
<organism evidence="1 2">
    <name type="scientific">Entomophthora muscae</name>
    <dbReference type="NCBI Taxonomy" id="34485"/>
    <lineage>
        <taxon>Eukaryota</taxon>
        <taxon>Fungi</taxon>
        <taxon>Fungi incertae sedis</taxon>
        <taxon>Zoopagomycota</taxon>
        <taxon>Entomophthoromycotina</taxon>
        <taxon>Entomophthoromycetes</taxon>
        <taxon>Entomophthorales</taxon>
        <taxon>Entomophthoraceae</taxon>
        <taxon>Entomophthora</taxon>
    </lineage>
</organism>
<keyword evidence="2" id="KW-1185">Reference proteome</keyword>
<dbReference type="EMBL" id="QTSX02005705">
    <property type="protein sequence ID" value="KAJ9058810.1"/>
    <property type="molecule type" value="Genomic_DNA"/>
</dbReference>
<sequence>MVINPRVQKLTRKYTKVITTKTVNDITTKMVSYVYNPVYCRNSVPATIMEKVKPVLDTMYKPYVSDNKGQDDNKQPQYFKNTDEQKVLKKVAEFYRQVSMPCVVAEPVESLSNAKKAKHHIIPNSTRETFKRLMKETNAYKKAAAIIGILEKSAHRLHTAYLKMGYVLFLEKSKRKPILLVKKNMWEIWKWIKQNCHLELENIQLMVESTVKLLPPLALDRTISPQHTKKAA</sequence>
<gene>
    <name evidence="1" type="ORF">DSO57_1008340</name>
</gene>
<dbReference type="Proteomes" id="UP001165960">
    <property type="component" value="Unassembled WGS sequence"/>
</dbReference>
<accession>A0ACC2S929</accession>
<name>A0ACC2S929_9FUNG</name>
<protein>
    <submittedName>
        <fullName evidence="1">Uncharacterized protein</fullName>
    </submittedName>
</protein>
<evidence type="ECO:0000313" key="2">
    <source>
        <dbReference type="Proteomes" id="UP001165960"/>
    </source>
</evidence>
<comment type="caution">
    <text evidence="1">The sequence shown here is derived from an EMBL/GenBank/DDBJ whole genome shotgun (WGS) entry which is preliminary data.</text>
</comment>
<evidence type="ECO:0000313" key="1">
    <source>
        <dbReference type="EMBL" id="KAJ9058810.1"/>
    </source>
</evidence>
<reference evidence="1" key="1">
    <citation type="submission" date="2022-04" db="EMBL/GenBank/DDBJ databases">
        <title>Genome of the entomopathogenic fungus Entomophthora muscae.</title>
        <authorList>
            <person name="Elya C."/>
            <person name="Lovett B.R."/>
            <person name="Lee E."/>
            <person name="Macias A.M."/>
            <person name="Hajek A.E."/>
            <person name="De Bivort B.L."/>
            <person name="Kasson M.T."/>
            <person name="De Fine Licht H.H."/>
            <person name="Stajich J.E."/>
        </authorList>
    </citation>
    <scope>NUCLEOTIDE SEQUENCE</scope>
    <source>
        <strain evidence="1">Berkeley</strain>
    </source>
</reference>